<comment type="caution">
    <text evidence="11">The sequence shown here is derived from an EMBL/GenBank/DDBJ whole genome shotgun (WGS) entry which is preliminary data.</text>
</comment>
<dbReference type="InterPro" id="IPR027417">
    <property type="entry name" value="P-loop_NTPase"/>
</dbReference>
<dbReference type="GO" id="GO:0005524">
    <property type="term" value="F:ATP binding"/>
    <property type="evidence" value="ECO:0007669"/>
    <property type="project" value="UniProtKB-UniRule"/>
</dbReference>
<dbReference type="GO" id="GO:0003724">
    <property type="term" value="F:RNA helicase activity"/>
    <property type="evidence" value="ECO:0007669"/>
    <property type="project" value="UniProtKB-EC"/>
</dbReference>
<dbReference type="SMART" id="SM00490">
    <property type="entry name" value="HELICc"/>
    <property type="match status" value="1"/>
</dbReference>
<evidence type="ECO:0000256" key="2">
    <source>
        <dbReference type="ARBA" id="ARBA00022801"/>
    </source>
</evidence>
<dbReference type="InterPro" id="IPR011545">
    <property type="entry name" value="DEAD/DEAH_box_helicase_dom"/>
</dbReference>
<dbReference type="InterPro" id="IPR014001">
    <property type="entry name" value="Helicase_ATP-bd"/>
</dbReference>
<evidence type="ECO:0000256" key="4">
    <source>
        <dbReference type="ARBA" id="ARBA00022840"/>
    </source>
</evidence>
<name>A0AAD8PDP5_BABGI</name>
<dbReference type="PROSITE" id="PS51194">
    <property type="entry name" value="HELICASE_CTER"/>
    <property type="match status" value="1"/>
</dbReference>
<dbReference type="EMBL" id="JAVEPI010000002">
    <property type="protein sequence ID" value="KAK1443658.1"/>
    <property type="molecule type" value="Genomic_DNA"/>
</dbReference>
<dbReference type="Pfam" id="PF00270">
    <property type="entry name" value="DEAD"/>
    <property type="match status" value="1"/>
</dbReference>
<dbReference type="CDD" id="cd18787">
    <property type="entry name" value="SF2_C_DEAD"/>
    <property type="match status" value="1"/>
</dbReference>
<evidence type="ECO:0000256" key="6">
    <source>
        <dbReference type="RuleBase" id="RU000492"/>
    </source>
</evidence>
<dbReference type="Proteomes" id="UP001230268">
    <property type="component" value="Unassembled WGS sequence"/>
</dbReference>
<dbReference type="AlphaFoldDB" id="A0AAD8PDP5"/>
<evidence type="ECO:0000256" key="1">
    <source>
        <dbReference type="ARBA" id="ARBA00022741"/>
    </source>
</evidence>
<comment type="function">
    <text evidence="7">RNA helicase.</text>
</comment>
<feature type="domain" description="Helicase ATP-binding" evidence="9">
    <location>
        <begin position="47"/>
        <end position="226"/>
    </location>
</feature>
<evidence type="ECO:0000256" key="7">
    <source>
        <dbReference type="RuleBase" id="RU365068"/>
    </source>
</evidence>
<proteinExistence type="inferred from homology"/>
<dbReference type="GO" id="GO:0003723">
    <property type="term" value="F:RNA binding"/>
    <property type="evidence" value="ECO:0007669"/>
    <property type="project" value="UniProtKB-UniRule"/>
</dbReference>
<dbReference type="SMART" id="SM00487">
    <property type="entry name" value="DEXDc"/>
    <property type="match status" value="1"/>
</dbReference>
<dbReference type="InterPro" id="IPR000629">
    <property type="entry name" value="RNA-helicase_DEAD-box_CS"/>
</dbReference>
<dbReference type="InterPro" id="IPR044742">
    <property type="entry name" value="DEAD/DEAH_RhlB"/>
</dbReference>
<dbReference type="PROSITE" id="PS51192">
    <property type="entry name" value="HELICASE_ATP_BIND_1"/>
    <property type="match status" value="1"/>
</dbReference>
<gene>
    <name evidence="11" type="ORF">BgAZ_205340</name>
</gene>
<organism evidence="11 12">
    <name type="scientific">Babesia gibsoni</name>
    <dbReference type="NCBI Taxonomy" id="33632"/>
    <lineage>
        <taxon>Eukaryota</taxon>
        <taxon>Sar</taxon>
        <taxon>Alveolata</taxon>
        <taxon>Apicomplexa</taxon>
        <taxon>Aconoidasida</taxon>
        <taxon>Piroplasmida</taxon>
        <taxon>Babesiidae</taxon>
        <taxon>Babesia</taxon>
    </lineage>
</organism>
<keyword evidence="3 6" id="KW-0347">Helicase</keyword>
<evidence type="ECO:0000259" key="10">
    <source>
        <dbReference type="PROSITE" id="PS51194"/>
    </source>
</evidence>
<feature type="domain" description="Helicase C-terminal" evidence="10">
    <location>
        <begin position="254"/>
        <end position="413"/>
    </location>
</feature>
<dbReference type="CDD" id="cd00268">
    <property type="entry name" value="DEADc"/>
    <property type="match status" value="1"/>
</dbReference>
<sequence length="722" mass="80839">MAPNLPDPNDVELTTERFEDLDLDPRAKRILKDKGYVFLTHVQSKVLPLALSGKNLIIQSPTGSGKTLCFLLPAVKLLFDEGYYGTLPADVSLLGCICLASTRELATQSAIQMNDLAESIGIKAGCCIGGIRNKFDKSNAHKYQILTGTPGRVLSLLSDQSIIDTGNVKLLVLDEADRLLDSGFRNDILSILSYLPTHTQILLFSATIKSSLQNLCDSLLEGKEYEYICMGSDAALLSESKLRQEYIVVPVSLKLPALYHLLCKNQRKRFIVFVATCKQVRYVFEVMKRLIPAVPMTEWHGRQSQLKRNEQFTRFAAKQHFGCIFTTDVAARGVDFPAVDYVIQLDIPDSVTTYTHRVGRTGRLTVEGTRSFGNAFSIVGENETAFVDSLKVSGVKIHNLTKLIWPLLLRKEEYVLKKLQALLAKEAWIKEIAQRAVIAYMRYLSTRQSVTLAGTALVEAVQQMALSLGLPTAPHIEVAEEPNQAKKSKLSKLKEKINSKKLKNRKDQSELDAEHVNSTKQELSHVKKSGDAKATEKDAFSIKLQDQYGYDSDDEEQLSGSSDDWPDGKTDGSVSDSREPVGKVEKKDDDLLKRATNANVEDDLRLYMERKAAENNEEIQLKSNLASSRKKLRLNRHGVAKIRGIETIRQTEQKHTVFDADSDAEEDHIEESAPLAQLAEEKIAYINRVSEQLKSSAAHDHEWEARRRAIKRAKKLNKPLPF</sequence>
<evidence type="ECO:0000259" key="9">
    <source>
        <dbReference type="PROSITE" id="PS51192"/>
    </source>
</evidence>
<feature type="region of interest" description="Disordered" evidence="8">
    <location>
        <begin position="496"/>
        <end position="590"/>
    </location>
</feature>
<evidence type="ECO:0000313" key="11">
    <source>
        <dbReference type="EMBL" id="KAK1443658.1"/>
    </source>
</evidence>
<dbReference type="Pfam" id="PF00271">
    <property type="entry name" value="Helicase_C"/>
    <property type="match status" value="1"/>
</dbReference>
<comment type="catalytic activity">
    <reaction evidence="7">
        <text>ATP + H2O = ADP + phosphate + H(+)</text>
        <dbReference type="Rhea" id="RHEA:13065"/>
        <dbReference type="ChEBI" id="CHEBI:15377"/>
        <dbReference type="ChEBI" id="CHEBI:15378"/>
        <dbReference type="ChEBI" id="CHEBI:30616"/>
        <dbReference type="ChEBI" id="CHEBI:43474"/>
        <dbReference type="ChEBI" id="CHEBI:456216"/>
        <dbReference type="EC" id="3.6.4.13"/>
    </reaction>
</comment>
<dbReference type="PROSITE" id="PS00039">
    <property type="entry name" value="DEAD_ATP_HELICASE"/>
    <property type="match status" value="1"/>
</dbReference>
<keyword evidence="12" id="KW-1185">Reference proteome</keyword>
<comment type="domain">
    <text evidence="7">The Q motif is unique to and characteristic of the DEAD box family of RNA helicases and controls ATP binding and hydrolysis.</text>
</comment>
<comment type="similarity">
    <text evidence="6">Belongs to the DEAD box helicase family.</text>
</comment>
<evidence type="ECO:0000256" key="5">
    <source>
        <dbReference type="ARBA" id="ARBA00022884"/>
    </source>
</evidence>
<keyword evidence="5 7" id="KW-0694">RNA-binding</keyword>
<accession>A0AAD8PDP5</accession>
<evidence type="ECO:0000313" key="12">
    <source>
        <dbReference type="Proteomes" id="UP001230268"/>
    </source>
</evidence>
<dbReference type="Gene3D" id="3.40.50.300">
    <property type="entry name" value="P-loop containing nucleotide triphosphate hydrolases"/>
    <property type="match status" value="2"/>
</dbReference>
<dbReference type="PANTHER" id="PTHR24031">
    <property type="entry name" value="RNA HELICASE"/>
    <property type="match status" value="1"/>
</dbReference>
<feature type="compositionally biased region" description="Basic and acidic residues" evidence="8">
    <location>
        <begin position="505"/>
        <end position="540"/>
    </location>
</feature>
<feature type="compositionally biased region" description="Basic and acidic residues" evidence="8">
    <location>
        <begin position="566"/>
        <end position="590"/>
    </location>
</feature>
<dbReference type="GO" id="GO:0016787">
    <property type="term" value="F:hydrolase activity"/>
    <property type="evidence" value="ECO:0007669"/>
    <property type="project" value="UniProtKB-KW"/>
</dbReference>
<keyword evidence="4 6" id="KW-0067">ATP-binding</keyword>
<keyword evidence="2 6" id="KW-0378">Hydrolase</keyword>
<reference evidence="11" key="1">
    <citation type="submission" date="2023-08" db="EMBL/GenBank/DDBJ databases">
        <title>Draft sequence of the Babesia gibsoni genome.</title>
        <authorList>
            <person name="Yamagishi J.Y."/>
            <person name="Xuan X.X."/>
        </authorList>
    </citation>
    <scope>NUCLEOTIDE SEQUENCE</scope>
    <source>
        <strain evidence="11">Azabu</strain>
    </source>
</reference>
<evidence type="ECO:0000256" key="3">
    <source>
        <dbReference type="ARBA" id="ARBA00022806"/>
    </source>
</evidence>
<keyword evidence="1 6" id="KW-0547">Nucleotide-binding</keyword>
<dbReference type="InterPro" id="IPR001650">
    <property type="entry name" value="Helicase_C-like"/>
</dbReference>
<protein>
    <recommendedName>
        <fullName evidence="7">ATP-dependent RNA helicase</fullName>
        <ecNumber evidence="7">3.6.4.13</ecNumber>
    </recommendedName>
</protein>
<dbReference type="EC" id="3.6.4.13" evidence="7"/>
<dbReference type="SUPFAM" id="SSF52540">
    <property type="entry name" value="P-loop containing nucleoside triphosphate hydrolases"/>
    <property type="match status" value="2"/>
</dbReference>
<evidence type="ECO:0000256" key="8">
    <source>
        <dbReference type="SAM" id="MobiDB-lite"/>
    </source>
</evidence>